<dbReference type="RefSeq" id="WP_013559473.1">
    <property type="nucleotide sequence ID" value="NC_014960.1"/>
</dbReference>
<dbReference type="KEGG" id="atm:ANT_10490"/>
<organism evidence="1 2">
    <name type="scientific">Anaerolinea thermophila (strain DSM 14523 / JCM 11388 / NBRC 100420 / UNI-1)</name>
    <dbReference type="NCBI Taxonomy" id="926569"/>
    <lineage>
        <taxon>Bacteria</taxon>
        <taxon>Bacillati</taxon>
        <taxon>Chloroflexota</taxon>
        <taxon>Anaerolineae</taxon>
        <taxon>Anaerolineales</taxon>
        <taxon>Anaerolineaceae</taxon>
        <taxon>Anaerolinea</taxon>
    </lineage>
</organism>
<dbReference type="AlphaFoldDB" id="E8N3R9"/>
<sequence>MDFLEQFEAYQEVWRDRQKAEEWLDWYRFRRLSFVPNLLPEQALQLPAQEVISLLRARYGKAVDLALSEEYSRPETACSLPPELLSPVQDHPDTTWLKRTRMVGVNIRTIGNFFNLVKYCLTLPEVYDSIHILPIWEPGVVASIYGMSSWQINREFYSVELAELFPWLNRVEAQLKAVIHLLHVMGRAVGMDVIPHTDRFSEMALAYPEYFEWMQRRDLDIVDHSDDLIPRVQAVIWAFVQEHGSAVEGVPVPASAEAFFSPQTEEKDRLRVLFGTPEDFWGRLNRRMALIRRLYEQGLETVPATMAPPFRGIEVDPSPDAEVVDEFGMVWRDFRMTNPTSMSRVFNPLARYRLYESKEDGKTWELDFSKPVKPVWEYVCSHYAEVQKSFGFDFMRGDMSHVQMRPEGVPDQVDESYDILGAVKETIRQRNNVPSFGYFAESFLPPRDVMGYGEEIDHLEASQADVTLGDLQSTCMGTAEFLQRFRYYDDLLRTRKCAPCFTVMTSDKDDPRFDRFYLHGNEARYFLSLMLTDMPSYVALGFETRDPHPEPAPNEYYTKLYVFQEKRGSKVTHGMYRWGRNTRLYANLQRIRWFYEKIREDIEDSTTRWLIPPDATGMNPIVAWTQAGESPSFVFLVNTNPHRRVGRFGLSVPSSLRLRLAFALPAFQDEELVYNGVHFVVQGMLPGEVRAYRIEEG</sequence>
<evidence type="ECO:0000313" key="2">
    <source>
        <dbReference type="Proteomes" id="UP000008922"/>
    </source>
</evidence>
<dbReference type="EMBL" id="AP012029">
    <property type="protein sequence ID" value="BAJ63083.1"/>
    <property type="molecule type" value="Genomic_DNA"/>
</dbReference>
<dbReference type="Gene3D" id="3.20.20.80">
    <property type="entry name" value="Glycosidases"/>
    <property type="match status" value="1"/>
</dbReference>
<dbReference type="InParanoid" id="E8N3R9"/>
<reference evidence="1 2" key="1">
    <citation type="submission" date="2010-12" db="EMBL/GenBank/DDBJ databases">
        <title>Whole genome sequence of Anaerolinea thermophila UNI-1.</title>
        <authorList>
            <person name="Narita-Yamada S."/>
            <person name="Kishi E."/>
            <person name="Watanabe Y."/>
            <person name="Takasaki K."/>
            <person name="Ankai A."/>
            <person name="Oguchi A."/>
            <person name="Fukui S."/>
            <person name="Takahashi M."/>
            <person name="Yashiro I."/>
            <person name="Hosoyama A."/>
            <person name="Sekiguchi Y."/>
            <person name="Hanada S."/>
            <person name="Fujita N."/>
        </authorList>
    </citation>
    <scope>NUCLEOTIDE SEQUENCE [LARGE SCALE GENOMIC DNA]</scope>
    <source>
        <strain evidence="2">DSM 14523 / JCM 11388 / NBRC 100420 / UNI-1</strain>
    </source>
</reference>
<dbReference type="STRING" id="926569.ANT_10490"/>
<gene>
    <name evidence="1" type="ordered locus">ANT_10490</name>
</gene>
<dbReference type="OrthoDB" id="905756at2"/>
<accession>E8N3R9</accession>
<evidence type="ECO:0000313" key="1">
    <source>
        <dbReference type="EMBL" id="BAJ63083.1"/>
    </source>
</evidence>
<dbReference type="HOGENOM" id="CLU_392645_0_0_0"/>
<evidence type="ECO:0008006" key="3">
    <source>
        <dbReference type="Google" id="ProtNLM"/>
    </source>
</evidence>
<dbReference type="SUPFAM" id="SSF51445">
    <property type="entry name" value="(Trans)glycosidases"/>
    <property type="match status" value="1"/>
</dbReference>
<protein>
    <recommendedName>
        <fullName evidence="3">Glycosidase</fullName>
    </recommendedName>
</protein>
<proteinExistence type="predicted"/>
<name>E8N3R9_ANATU</name>
<dbReference type="InterPro" id="IPR017853">
    <property type="entry name" value="GH"/>
</dbReference>
<dbReference type="eggNOG" id="ENOG502Z91J">
    <property type="taxonomic scope" value="Bacteria"/>
</dbReference>
<dbReference type="Proteomes" id="UP000008922">
    <property type="component" value="Chromosome"/>
</dbReference>
<keyword evidence="2" id="KW-1185">Reference proteome</keyword>